<dbReference type="GO" id="GO:0004497">
    <property type="term" value="F:monooxygenase activity"/>
    <property type="evidence" value="ECO:0007669"/>
    <property type="project" value="UniProtKB-KW"/>
</dbReference>
<dbReference type="InParanoid" id="A0A163A6R1"/>
<feature type="binding site" description="axial binding residue" evidence="8">
    <location>
        <position position="448"/>
    </location>
    <ligand>
        <name>heme</name>
        <dbReference type="ChEBI" id="CHEBI:30413"/>
    </ligand>
    <ligandPart>
        <name>Fe</name>
        <dbReference type="ChEBI" id="CHEBI:18248"/>
    </ligandPart>
</feature>
<evidence type="ECO:0000256" key="9">
    <source>
        <dbReference type="RuleBase" id="RU000461"/>
    </source>
</evidence>
<dbReference type="GO" id="GO:0016705">
    <property type="term" value="F:oxidoreductase activity, acting on paired donors, with incorporation or reduction of molecular oxygen"/>
    <property type="evidence" value="ECO:0007669"/>
    <property type="project" value="InterPro"/>
</dbReference>
<dbReference type="SUPFAM" id="SSF48264">
    <property type="entry name" value="Cytochrome P450"/>
    <property type="match status" value="1"/>
</dbReference>
<dbReference type="InterPro" id="IPR017972">
    <property type="entry name" value="Cyt_P450_CS"/>
</dbReference>
<dbReference type="Pfam" id="PF00067">
    <property type="entry name" value="p450"/>
    <property type="match status" value="1"/>
</dbReference>
<evidence type="ECO:0000256" key="8">
    <source>
        <dbReference type="PIRSR" id="PIRSR602403-1"/>
    </source>
</evidence>
<dbReference type="GeneID" id="29003491"/>
<name>A0A163A6R1_PHYB8</name>
<dbReference type="GO" id="GO:0005506">
    <property type="term" value="F:iron ion binding"/>
    <property type="evidence" value="ECO:0007669"/>
    <property type="project" value="InterPro"/>
</dbReference>
<evidence type="ECO:0000256" key="3">
    <source>
        <dbReference type="ARBA" id="ARBA00022617"/>
    </source>
</evidence>
<keyword evidence="11" id="KW-1185">Reference proteome</keyword>
<comment type="similarity">
    <text evidence="2 9">Belongs to the cytochrome P450 family.</text>
</comment>
<dbReference type="PRINTS" id="PR00385">
    <property type="entry name" value="P450"/>
</dbReference>
<protein>
    <submittedName>
        <fullName evidence="10">CYP509 protein</fullName>
    </submittedName>
</protein>
<dbReference type="AlphaFoldDB" id="A0A163A6R1"/>
<dbReference type="Proteomes" id="UP000077315">
    <property type="component" value="Unassembled WGS sequence"/>
</dbReference>
<organism evidence="10 11">
    <name type="scientific">Phycomyces blakesleeanus (strain ATCC 8743b / DSM 1359 / FGSC 10004 / NBRC 33097 / NRRL 1555)</name>
    <dbReference type="NCBI Taxonomy" id="763407"/>
    <lineage>
        <taxon>Eukaryota</taxon>
        <taxon>Fungi</taxon>
        <taxon>Fungi incertae sedis</taxon>
        <taxon>Mucoromycota</taxon>
        <taxon>Mucoromycotina</taxon>
        <taxon>Mucoromycetes</taxon>
        <taxon>Mucorales</taxon>
        <taxon>Phycomycetaceae</taxon>
        <taxon>Phycomyces</taxon>
    </lineage>
</organism>
<dbReference type="PANTHER" id="PTHR24291">
    <property type="entry name" value="CYTOCHROME P450 FAMILY 4"/>
    <property type="match status" value="1"/>
</dbReference>
<dbReference type="GO" id="GO:0020037">
    <property type="term" value="F:heme binding"/>
    <property type="evidence" value="ECO:0007669"/>
    <property type="project" value="InterPro"/>
</dbReference>
<dbReference type="InterPro" id="IPR050196">
    <property type="entry name" value="Cytochrome_P450_Monoox"/>
</dbReference>
<dbReference type="CDD" id="cd00302">
    <property type="entry name" value="cytochrome_P450"/>
    <property type="match status" value="1"/>
</dbReference>
<dbReference type="InterPro" id="IPR002403">
    <property type="entry name" value="Cyt_P450_E_grp-IV"/>
</dbReference>
<keyword evidence="7 9" id="KW-0503">Monooxygenase</keyword>
<keyword evidence="4 8" id="KW-0479">Metal-binding</keyword>
<comment type="cofactor">
    <cofactor evidence="1 8">
        <name>heme</name>
        <dbReference type="ChEBI" id="CHEBI:30413"/>
    </cofactor>
</comment>
<keyword evidence="6 8" id="KW-0408">Iron</keyword>
<keyword evidence="3 8" id="KW-0349">Heme</keyword>
<evidence type="ECO:0000256" key="2">
    <source>
        <dbReference type="ARBA" id="ARBA00010617"/>
    </source>
</evidence>
<reference evidence="11" key="1">
    <citation type="submission" date="2015-06" db="EMBL/GenBank/DDBJ databases">
        <title>Expansion of signal transduction pathways in fungi by whole-genome duplication.</title>
        <authorList>
            <consortium name="DOE Joint Genome Institute"/>
            <person name="Corrochano L.M."/>
            <person name="Kuo A."/>
            <person name="Marcet-Houben M."/>
            <person name="Polaino S."/>
            <person name="Salamov A."/>
            <person name="Villalobos J.M."/>
            <person name="Alvarez M.I."/>
            <person name="Avalos J."/>
            <person name="Benito E.P."/>
            <person name="Benoit I."/>
            <person name="Burger G."/>
            <person name="Camino L.P."/>
            <person name="Canovas D."/>
            <person name="Cerda-Olmedo E."/>
            <person name="Cheng J.-F."/>
            <person name="Dominguez A."/>
            <person name="Elias M."/>
            <person name="Eslava A.P."/>
            <person name="Glaser F."/>
            <person name="Grimwood J."/>
            <person name="Gutierrez G."/>
            <person name="Heitman J."/>
            <person name="Henrissat B."/>
            <person name="Iturriaga E.A."/>
            <person name="Lang B.F."/>
            <person name="Lavin J.L."/>
            <person name="Lee S."/>
            <person name="Li W."/>
            <person name="Lindquist E."/>
            <person name="Lopez-Garcia S."/>
            <person name="Luque E.M."/>
            <person name="Marcos A.T."/>
            <person name="Martin J."/>
            <person name="McCluskey K."/>
            <person name="Medina H.R."/>
            <person name="Miralles-Duran A."/>
            <person name="Miyazaki A."/>
            <person name="Munoz-Torres E."/>
            <person name="Oguiza J.A."/>
            <person name="Ohm R."/>
            <person name="Olmedo M."/>
            <person name="Orejas M."/>
            <person name="Ortiz-Castellanos L."/>
            <person name="Pisabarro A.G."/>
            <person name="Rodriguez-Romero J."/>
            <person name="Ruiz-Herrera J."/>
            <person name="Ruiz-Vazquez R."/>
            <person name="Sanz C."/>
            <person name="Schackwitz W."/>
            <person name="Schmutz J."/>
            <person name="Shahriari M."/>
            <person name="Shelest E."/>
            <person name="Silva-Franco F."/>
            <person name="Soanes D."/>
            <person name="Syed K."/>
            <person name="Tagua V.G."/>
            <person name="Talbot N.J."/>
            <person name="Thon M."/>
            <person name="De vries R.P."/>
            <person name="Wiebenga A."/>
            <person name="Yadav J.S."/>
            <person name="Braun E.L."/>
            <person name="Baker S."/>
            <person name="Garre V."/>
            <person name="Horwitz B."/>
            <person name="Torres-Martinez S."/>
            <person name="Idnurm A."/>
            <person name="Herrera-Estrella A."/>
            <person name="Gabaldon T."/>
            <person name="Grigoriev I.V."/>
        </authorList>
    </citation>
    <scope>NUCLEOTIDE SEQUENCE [LARGE SCALE GENOMIC DNA]</scope>
    <source>
        <strain evidence="11">NRRL 1555(-)</strain>
    </source>
</reference>
<evidence type="ECO:0000256" key="7">
    <source>
        <dbReference type="ARBA" id="ARBA00023033"/>
    </source>
</evidence>
<sequence length="504" mass="57735">MCLFFCKKVYDFTAVPYELKKFPNIPFFYFVKSILSVESVENRTKRLVLPLLHKNNGFYVSRFPFYWTVFTTDPDAVQYLLMKGEIFPKDTRFTSAVSKDSLIIRLFGSSNVAFISGEPLKHQCRTMNPAFRRTAPVNIFGRLIPDMFRLIDKSDGDILIVNLLQRMTFDALGKALFGFDFKTMKEDNSAWMTAYSDAMSGVTAPVLNIIPSLEYILRYFYPNYTKAKNGVDKLNRLILELVNKKKQELEESMPQSCSNNNNGDTDGDAYDQEKDLLTLILEAEMKDNKSSGSDDLRANMATFIMAGHETTASSVSFCIYHMVINKDVRDKARREALDILGYDDFISPPTFDECKRVNYINMVVKEALRLCTPGGLLFERIATEDVFLSGVFIPKGTRISVDIEALHKNPAIWKNPSVFDPERFSKGGEHEQHRGITWAPFSDGNRKCLGINFSMTEQQVILLMLLKHYEWDLSENSIHNNGMVYDNVFSFAPKTLSIKFHKRH</sequence>
<evidence type="ECO:0000256" key="5">
    <source>
        <dbReference type="ARBA" id="ARBA00023002"/>
    </source>
</evidence>
<dbReference type="VEuPathDB" id="FungiDB:PHYBLDRAFT_72046"/>
<keyword evidence="5 9" id="KW-0560">Oxidoreductase</keyword>
<dbReference type="PANTHER" id="PTHR24291:SF50">
    <property type="entry name" value="BIFUNCTIONAL ALBAFLAVENONE MONOOXYGENASE_TERPENE SYNTHASE"/>
    <property type="match status" value="1"/>
</dbReference>
<accession>A0A163A6R1</accession>
<dbReference type="PROSITE" id="PS00086">
    <property type="entry name" value="CYTOCHROME_P450"/>
    <property type="match status" value="1"/>
</dbReference>
<dbReference type="RefSeq" id="XP_018289491.1">
    <property type="nucleotide sequence ID" value="XM_018442585.1"/>
</dbReference>
<dbReference type="OrthoDB" id="1470350at2759"/>
<dbReference type="Gene3D" id="1.10.630.10">
    <property type="entry name" value="Cytochrome P450"/>
    <property type="match status" value="1"/>
</dbReference>
<gene>
    <name evidence="10" type="ORF">PHYBLDRAFT_72046</name>
</gene>
<dbReference type="InterPro" id="IPR001128">
    <property type="entry name" value="Cyt_P450"/>
</dbReference>
<evidence type="ECO:0000256" key="1">
    <source>
        <dbReference type="ARBA" id="ARBA00001971"/>
    </source>
</evidence>
<evidence type="ECO:0000256" key="6">
    <source>
        <dbReference type="ARBA" id="ARBA00023004"/>
    </source>
</evidence>
<dbReference type="EMBL" id="KV440985">
    <property type="protein sequence ID" value="OAD71451.1"/>
    <property type="molecule type" value="Genomic_DNA"/>
</dbReference>
<dbReference type="PRINTS" id="PR00465">
    <property type="entry name" value="EP450IV"/>
</dbReference>
<evidence type="ECO:0000256" key="4">
    <source>
        <dbReference type="ARBA" id="ARBA00022723"/>
    </source>
</evidence>
<evidence type="ECO:0000313" key="11">
    <source>
        <dbReference type="Proteomes" id="UP000077315"/>
    </source>
</evidence>
<dbReference type="InterPro" id="IPR036396">
    <property type="entry name" value="Cyt_P450_sf"/>
</dbReference>
<proteinExistence type="inferred from homology"/>
<dbReference type="STRING" id="763407.A0A163A6R1"/>
<evidence type="ECO:0000313" key="10">
    <source>
        <dbReference type="EMBL" id="OAD71451.1"/>
    </source>
</evidence>